<gene>
    <name evidence="2" type="ORF">PYCCODRAFT_660959</name>
</gene>
<organism evidence="2 3">
    <name type="scientific">Trametes coccinea (strain BRFM310)</name>
    <name type="common">Pycnoporus coccineus</name>
    <dbReference type="NCBI Taxonomy" id="1353009"/>
    <lineage>
        <taxon>Eukaryota</taxon>
        <taxon>Fungi</taxon>
        <taxon>Dikarya</taxon>
        <taxon>Basidiomycota</taxon>
        <taxon>Agaricomycotina</taxon>
        <taxon>Agaricomycetes</taxon>
        <taxon>Polyporales</taxon>
        <taxon>Polyporaceae</taxon>
        <taxon>Trametes</taxon>
    </lineage>
</organism>
<reference evidence="2 3" key="1">
    <citation type="journal article" date="2015" name="Biotechnol. Biofuels">
        <title>Enhanced degradation of softwood versus hardwood by the white-rot fungus Pycnoporus coccineus.</title>
        <authorList>
            <person name="Couturier M."/>
            <person name="Navarro D."/>
            <person name="Chevret D."/>
            <person name="Henrissat B."/>
            <person name="Piumi F."/>
            <person name="Ruiz-Duenas F.J."/>
            <person name="Martinez A.T."/>
            <person name="Grigoriev I.V."/>
            <person name="Riley R."/>
            <person name="Lipzen A."/>
            <person name="Berrin J.G."/>
            <person name="Master E.R."/>
            <person name="Rosso M.N."/>
        </authorList>
    </citation>
    <scope>NUCLEOTIDE SEQUENCE [LARGE SCALE GENOMIC DNA]</scope>
    <source>
        <strain evidence="2 3">BRFM310</strain>
    </source>
</reference>
<evidence type="ECO:0000313" key="2">
    <source>
        <dbReference type="EMBL" id="OSD00760.1"/>
    </source>
</evidence>
<keyword evidence="3" id="KW-1185">Reference proteome</keyword>
<dbReference type="EMBL" id="KZ084116">
    <property type="protein sequence ID" value="OSD00760.1"/>
    <property type="molecule type" value="Genomic_DNA"/>
</dbReference>
<feature type="region of interest" description="Disordered" evidence="1">
    <location>
        <begin position="129"/>
        <end position="153"/>
    </location>
</feature>
<evidence type="ECO:0000256" key="1">
    <source>
        <dbReference type="SAM" id="MobiDB-lite"/>
    </source>
</evidence>
<evidence type="ECO:0000313" key="3">
    <source>
        <dbReference type="Proteomes" id="UP000193067"/>
    </source>
</evidence>
<accession>A0A1Y2IHU5</accession>
<dbReference type="Proteomes" id="UP000193067">
    <property type="component" value="Unassembled WGS sequence"/>
</dbReference>
<protein>
    <submittedName>
        <fullName evidence="2">Uncharacterized protein</fullName>
    </submittedName>
</protein>
<proteinExistence type="predicted"/>
<feature type="compositionally biased region" description="Basic and acidic residues" evidence="1">
    <location>
        <begin position="1"/>
        <end position="10"/>
    </location>
</feature>
<dbReference type="AlphaFoldDB" id="A0A1Y2IHU5"/>
<feature type="region of interest" description="Disordered" evidence="1">
    <location>
        <begin position="71"/>
        <end position="91"/>
    </location>
</feature>
<name>A0A1Y2IHU5_TRAC3</name>
<sequence>MRCRCGEEPRRRSRTIRADTPQDVSWISRDPVRLGAIAAGSQWQMRPSNGRQQEPKYCRCACGEHSHRSTAEVQNQNRCRQSRQESQLSEQSADLPVQYWCAVAKLRVSQSCRRVEYAGSEPCVTPRRVVGRGAGRGLEREPGRSATGSASTQ</sequence>
<feature type="region of interest" description="Disordered" evidence="1">
    <location>
        <begin position="1"/>
        <end position="22"/>
    </location>
</feature>